<dbReference type="PROSITE" id="PS51257">
    <property type="entry name" value="PROKAR_LIPOPROTEIN"/>
    <property type="match status" value="1"/>
</dbReference>
<dbReference type="PANTHER" id="PTHR19328">
    <property type="entry name" value="HEDGEHOG-INTERACTING PROTEIN"/>
    <property type="match status" value="1"/>
</dbReference>
<gene>
    <name evidence="4" type="ORF">GCM10007977_021300</name>
</gene>
<evidence type="ECO:0000313" key="5">
    <source>
        <dbReference type="Proteomes" id="UP000642070"/>
    </source>
</evidence>
<protein>
    <recommendedName>
        <fullName evidence="3">Pyrroloquinoline quinone-dependent pyranose dehydrogenase beta-propeller domain-containing protein</fullName>
    </recommendedName>
</protein>
<dbReference type="EMBL" id="BMPI01000008">
    <property type="protein sequence ID" value="GGM19766.1"/>
    <property type="molecule type" value="Genomic_DNA"/>
</dbReference>
<dbReference type="PANTHER" id="PTHR19328:SF53">
    <property type="entry name" value="MEMBRANE PROTEIN"/>
    <property type="match status" value="1"/>
</dbReference>
<keyword evidence="2" id="KW-0732">Signal</keyword>
<keyword evidence="5" id="KW-1185">Reference proteome</keyword>
<dbReference type="Gene3D" id="2.120.10.30">
    <property type="entry name" value="TolB, C-terminal domain"/>
    <property type="match status" value="1"/>
</dbReference>
<organism evidence="4 5">
    <name type="scientific">Dactylosporangium sucinum</name>
    <dbReference type="NCBI Taxonomy" id="1424081"/>
    <lineage>
        <taxon>Bacteria</taxon>
        <taxon>Bacillati</taxon>
        <taxon>Actinomycetota</taxon>
        <taxon>Actinomycetes</taxon>
        <taxon>Micromonosporales</taxon>
        <taxon>Micromonosporaceae</taxon>
        <taxon>Dactylosporangium</taxon>
    </lineage>
</organism>
<proteinExistence type="predicted"/>
<evidence type="ECO:0000256" key="2">
    <source>
        <dbReference type="SAM" id="SignalP"/>
    </source>
</evidence>
<evidence type="ECO:0000259" key="3">
    <source>
        <dbReference type="Pfam" id="PF22807"/>
    </source>
</evidence>
<comment type="caution">
    <text evidence="4">The sequence shown here is derived from an EMBL/GenBank/DDBJ whole genome shotgun (WGS) entry which is preliminary data.</text>
</comment>
<sequence>MRKLWAAALAGTIALTACTNDDQNRATGQPGSAAPSAGTSPLTRTQVQVPAGMNTAPFDKARYLDVPAGWTVAVYARIDKARFLARTPSGDLLVSQPSAGRIHVVRDGRVTEFASGLRQPHDMVFAELSNQMYLFVAESHRVMRYPYANGDLKVQTGQVVVDGLPDRSTPELRGAYAHQLKNIAVRGDRLYLSIASTCNACVADTESDPRRAAIYTYAAAGTNAERKLLATGIRNAEGLAFRPGTDELWAVVNNRDNTLVPDDRDVDGDGKSDKGKKMAQFVDDYPVEPFIKVRDGGFYGWPFCNPNDKGGFDRDYELNRDGRRADCAKADPIAFGFAAHSAPLGLTFYKDGAVVPLHGSWNSTKPVGYKVQYVPFSNGSPTAATDLATGFVEPDGKWWGRPVDAAVDPDGSLFVSDDGSGTVYRLTPPR</sequence>
<feature type="region of interest" description="Disordered" evidence="1">
    <location>
        <begin position="21"/>
        <end position="43"/>
    </location>
</feature>
<dbReference type="Proteomes" id="UP000642070">
    <property type="component" value="Unassembled WGS sequence"/>
</dbReference>
<name>A0A917TEJ7_9ACTN</name>
<evidence type="ECO:0000313" key="4">
    <source>
        <dbReference type="EMBL" id="GGM19766.1"/>
    </source>
</evidence>
<reference evidence="4" key="1">
    <citation type="journal article" date="2014" name="Int. J. Syst. Evol. Microbiol.">
        <title>Complete genome sequence of Corynebacterium casei LMG S-19264T (=DSM 44701T), isolated from a smear-ripened cheese.</title>
        <authorList>
            <consortium name="US DOE Joint Genome Institute (JGI-PGF)"/>
            <person name="Walter F."/>
            <person name="Albersmeier A."/>
            <person name="Kalinowski J."/>
            <person name="Ruckert C."/>
        </authorList>
    </citation>
    <scope>NUCLEOTIDE SEQUENCE</scope>
    <source>
        <strain evidence="4">JCM 19831</strain>
    </source>
</reference>
<dbReference type="SUPFAM" id="SSF50952">
    <property type="entry name" value="Soluble quinoprotein glucose dehydrogenase"/>
    <property type="match status" value="1"/>
</dbReference>
<dbReference type="Pfam" id="PF22807">
    <property type="entry name" value="TrAA12"/>
    <property type="match status" value="1"/>
</dbReference>
<feature type="chain" id="PRO_5039117499" description="Pyrroloquinoline quinone-dependent pyranose dehydrogenase beta-propeller domain-containing protein" evidence="2">
    <location>
        <begin position="20"/>
        <end position="430"/>
    </location>
</feature>
<feature type="domain" description="Pyrroloquinoline quinone-dependent pyranose dehydrogenase beta-propeller" evidence="3">
    <location>
        <begin position="65"/>
        <end position="427"/>
    </location>
</feature>
<dbReference type="InterPro" id="IPR054539">
    <property type="entry name" value="Beta-prop_PDH"/>
</dbReference>
<accession>A0A917TEJ7</accession>
<dbReference type="RefSeq" id="WP_190249588.1">
    <property type="nucleotide sequence ID" value="NZ_BMPI01000008.1"/>
</dbReference>
<evidence type="ECO:0000256" key="1">
    <source>
        <dbReference type="SAM" id="MobiDB-lite"/>
    </source>
</evidence>
<dbReference type="InterPro" id="IPR011042">
    <property type="entry name" value="6-blade_b-propeller_TolB-like"/>
</dbReference>
<dbReference type="AlphaFoldDB" id="A0A917TEJ7"/>
<feature type="signal peptide" evidence="2">
    <location>
        <begin position="1"/>
        <end position="19"/>
    </location>
</feature>
<reference evidence="4" key="2">
    <citation type="submission" date="2020-09" db="EMBL/GenBank/DDBJ databases">
        <authorList>
            <person name="Sun Q."/>
            <person name="Ohkuma M."/>
        </authorList>
    </citation>
    <scope>NUCLEOTIDE SEQUENCE</scope>
    <source>
        <strain evidence="4">JCM 19831</strain>
    </source>
</reference>
<dbReference type="InterPro" id="IPR011041">
    <property type="entry name" value="Quinoprot_gluc/sorb_DH_b-prop"/>
</dbReference>